<reference evidence="1" key="2">
    <citation type="submission" date="2015-06" db="UniProtKB">
        <authorList>
            <consortium name="EnsemblMetazoa"/>
        </authorList>
    </citation>
    <scope>IDENTIFICATION</scope>
</reference>
<evidence type="ECO:0000313" key="2">
    <source>
        <dbReference type="Proteomes" id="UP000015102"/>
    </source>
</evidence>
<proteinExistence type="predicted"/>
<evidence type="ECO:0000313" key="1">
    <source>
        <dbReference type="EnsemblMetazoa" id="MESCA010875-PA"/>
    </source>
</evidence>
<dbReference type="EMBL" id="CAQQ02381491">
    <property type="status" value="NOT_ANNOTATED_CDS"/>
    <property type="molecule type" value="Genomic_DNA"/>
</dbReference>
<name>T1H3P2_MEGSC</name>
<dbReference type="Proteomes" id="UP000015102">
    <property type="component" value="Unassembled WGS sequence"/>
</dbReference>
<dbReference type="HOGENOM" id="CLU_1429531_0_0_1"/>
<protein>
    <submittedName>
        <fullName evidence="1">Uncharacterized protein</fullName>
    </submittedName>
</protein>
<dbReference type="EnsemblMetazoa" id="MESCA010875-RA">
    <property type="protein sequence ID" value="MESCA010875-PA"/>
    <property type="gene ID" value="MESCA010875"/>
</dbReference>
<dbReference type="AlphaFoldDB" id="T1H3P2"/>
<keyword evidence="2" id="KW-1185">Reference proteome</keyword>
<sequence length="190" mass="20918">MNILYSENVGGVSGHRSRESTIRTEIASLPLLKLLRSPLFHKDSRSDEYGLASGPFPIDQDDVTSTLAVTRIREAGETTKEDIENCNGAFKLRKVLSKGKVITGHIRKLDGSCAEDSEKVSNILMATHFPELFAIDSKTKHILETHESVGSLKVENCGRIVSDDMLKLVINNSFKPYNLVGPDGIFTAML</sequence>
<accession>T1H3P2</accession>
<organism evidence="1 2">
    <name type="scientific">Megaselia scalaris</name>
    <name type="common">Humpbacked fly</name>
    <name type="synonym">Phora scalaris</name>
    <dbReference type="NCBI Taxonomy" id="36166"/>
    <lineage>
        <taxon>Eukaryota</taxon>
        <taxon>Metazoa</taxon>
        <taxon>Ecdysozoa</taxon>
        <taxon>Arthropoda</taxon>
        <taxon>Hexapoda</taxon>
        <taxon>Insecta</taxon>
        <taxon>Pterygota</taxon>
        <taxon>Neoptera</taxon>
        <taxon>Endopterygota</taxon>
        <taxon>Diptera</taxon>
        <taxon>Brachycera</taxon>
        <taxon>Muscomorpha</taxon>
        <taxon>Platypezoidea</taxon>
        <taxon>Phoridae</taxon>
        <taxon>Megaseliini</taxon>
        <taxon>Megaselia</taxon>
    </lineage>
</organism>
<reference evidence="2" key="1">
    <citation type="submission" date="2013-02" db="EMBL/GenBank/DDBJ databases">
        <authorList>
            <person name="Hughes D."/>
        </authorList>
    </citation>
    <scope>NUCLEOTIDE SEQUENCE</scope>
    <source>
        <strain>Durham</strain>
        <strain evidence="2">NC isolate 2 -- Noor lab</strain>
    </source>
</reference>
<dbReference type="EMBL" id="CAQQ02381492">
    <property type="status" value="NOT_ANNOTATED_CDS"/>
    <property type="molecule type" value="Genomic_DNA"/>
</dbReference>